<evidence type="ECO:0000256" key="5">
    <source>
        <dbReference type="ARBA" id="ARBA00022722"/>
    </source>
</evidence>
<dbReference type="PANTHER" id="PTHR30195:SF16">
    <property type="entry name" value="TYPE I RESTRICTION ENZYME ENDONUCLEASE SUBUNIT"/>
    <property type="match status" value="1"/>
</dbReference>
<dbReference type="Gene3D" id="3.40.50.300">
    <property type="entry name" value="P-loop containing nucleotide triphosphate hydrolases"/>
    <property type="match status" value="2"/>
</dbReference>
<dbReference type="InterPro" id="IPR027417">
    <property type="entry name" value="P-loop_NTPase"/>
</dbReference>
<evidence type="ECO:0000256" key="9">
    <source>
        <dbReference type="ARBA" id="ARBA00022801"/>
    </source>
</evidence>
<keyword evidence="11 12" id="KW-0238">DNA-binding</keyword>
<comment type="similarity">
    <text evidence="2 12">Belongs to the HsdR family.</text>
</comment>
<evidence type="ECO:0000256" key="10">
    <source>
        <dbReference type="ARBA" id="ARBA00022840"/>
    </source>
</evidence>
<dbReference type="EC" id="3.1.21.3" evidence="12"/>
<dbReference type="SUPFAM" id="SSF52540">
    <property type="entry name" value="P-loop containing nucleoside triphosphate hydrolases"/>
    <property type="match status" value="2"/>
</dbReference>
<dbReference type="PROSITE" id="PS51192">
    <property type="entry name" value="HELICASE_ATP_BIND_1"/>
    <property type="match status" value="1"/>
</dbReference>
<dbReference type="Gene3D" id="3.90.1570.50">
    <property type="match status" value="1"/>
</dbReference>
<dbReference type="CDD" id="cd22332">
    <property type="entry name" value="HsdR_N"/>
    <property type="match status" value="1"/>
</dbReference>
<organism evidence="14 15">
    <name type="scientific">Peptostreptococcus porci</name>
    <dbReference type="NCBI Taxonomy" id="2652282"/>
    <lineage>
        <taxon>Bacteria</taxon>
        <taxon>Bacillati</taxon>
        <taxon>Bacillota</taxon>
        <taxon>Clostridia</taxon>
        <taxon>Peptostreptococcales</taxon>
        <taxon>Peptostreptococcaceae</taxon>
        <taxon>Peptostreptococcus</taxon>
    </lineage>
</organism>
<dbReference type="Pfam" id="PF22679">
    <property type="entry name" value="T1R_D3-like"/>
    <property type="match status" value="1"/>
</dbReference>
<dbReference type="CDD" id="cd17262">
    <property type="entry name" value="RMtype1_S_Aco12261I-TRD2-CR2"/>
    <property type="match status" value="1"/>
</dbReference>
<dbReference type="InterPro" id="IPR044946">
    <property type="entry name" value="Restrct_endonuc_typeI_TRD_sf"/>
</dbReference>
<keyword evidence="10 12" id="KW-0067">ATP-binding</keyword>
<dbReference type="InterPro" id="IPR007409">
    <property type="entry name" value="Restrct_endonuc_type1_HsdR_N"/>
</dbReference>
<dbReference type="GO" id="GO:0009035">
    <property type="term" value="F:type I site-specific deoxyribonuclease activity"/>
    <property type="evidence" value="ECO:0007669"/>
    <property type="project" value="UniProtKB-EC"/>
</dbReference>
<evidence type="ECO:0000256" key="3">
    <source>
        <dbReference type="ARBA" id="ARBA00010923"/>
    </source>
</evidence>
<dbReference type="EMBL" id="VUNE01000001">
    <property type="protein sequence ID" value="MST61604.1"/>
    <property type="molecule type" value="Genomic_DNA"/>
</dbReference>
<feature type="domain" description="Helicase ATP-binding" evidence="13">
    <location>
        <begin position="661"/>
        <end position="840"/>
    </location>
</feature>
<dbReference type="GO" id="GO:0003677">
    <property type="term" value="F:DNA binding"/>
    <property type="evidence" value="ECO:0007669"/>
    <property type="project" value="UniProtKB-KW"/>
</dbReference>
<reference evidence="14 15" key="1">
    <citation type="submission" date="2019-08" db="EMBL/GenBank/DDBJ databases">
        <title>In-depth cultivation of the pig gut microbiome towards novel bacterial diversity and tailored functional studies.</title>
        <authorList>
            <person name="Wylensek D."/>
            <person name="Hitch T.C.A."/>
            <person name="Clavel T."/>
        </authorList>
    </citation>
    <scope>NUCLEOTIDE SEQUENCE [LARGE SCALE GENOMIC DNA]</scope>
    <source>
        <strain evidence="14 15">WCA-SAB-591-4A-A</strain>
    </source>
</reference>
<accession>A0A6N7XDW5</accession>
<dbReference type="Gene3D" id="1.10.287.1120">
    <property type="entry name" value="Bipartite methylase S protein"/>
    <property type="match status" value="1"/>
</dbReference>
<dbReference type="InterPro" id="IPR055180">
    <property type="entry name" value="HsdR_RecA-like_helicase_dom_2"/>
</dbReference>
<name>A0A6N7XDW5_9FIRM</name>
<gene>
    <name evidence="14" type="ORF">FYJ71_01260</name>
</gene>
<keyword evidence="15" id="KW-1185">Reference proteome</keyword>
<evidence type="ECO:0000256" key="4">
    <source>
        <dbReference type="ARBA" id="ARBA00011296"/>
    </source>
</evidence>
<evidence type="ECO:0000256" key="7">
    <source>
        <dbReference type="ARBA" id="ARBA00022747"/>
    </source>
</evidence>
<comment type="function">
    <text evidence="12">Subunit R is required for both nuclease and ATPase activities, but not for modification.</text>
</comment>
<dbReference type="InterPro" id="IPR000055">
    <property type="entry name" value="Restrct_endonuc_typeI_TRD"/>
</dbReference>
<comment type="catalytic activity">
    <reaction evidence="1 12">
        <text>Endonucleolytic cleavage of DNA to give random double-stranded fragments with terminal 5'-phosphates, ATP is simultaneously hydrolyzed.</text>
        <dbReference type="EC" id="3.1.21.3"/>
    </reaction>
</comment>
<dbReference type="Pfam" id="PF01420">
    <property type="entry name" value="Methylase_S"/>
    <property type="match status" value="1"/>
</dbReference>
<dbReference type="Pfam" id="PF04313">
    <property type="entry name" value="HSDR_N"/>
    <property type="match status" value="1"/>
</dbReference>
<evidence type="ECO:0000256" key="8">
    <source>
        <dbReference type="ARBA" id="ARBA00022759"/>
    </source>
</evidence>
<evidence type="ECO:0000256" key="6">
    <source>
        <dbReference type="ARBA" id="ARBA00022741"/>
    </source>
</evidence>
<dbReference type="Proteomes" id="UP000440713">
    <property type="component" value="Unassembled WGS sequence"/>
</dbReference>
<keyword evidence="9 12" id="KW-0378">Hydrolase</keyword>
<dbReference type="GO" id="GO:0009307">
    <property type="term" value="P:DNA restriction-modification system"/>
    <property type="evidence" value="ECO:0007669"/>
    <property type="project" value="UniProtKB-KW"/>
</dbReference>
<keyword evidence="5" id="KW-0540">Nuclease</keyword>
<dbReference type="PANTHER" id="PTHR30195">
    <property type="entry name" value="TYPE I SITE-SPECIFIC DEOXYRIBONUCLEASE PROTEIN SUBUNIT M AND R"/>
    <property type="match status" value="1"/>
</dbReference>
<proteinExistence type="inferred from homology"/>
<dbReference type="SMART" id="SM00487">
    <property type="entry name" value="DEXDc"/>
    <property type="match status" value="1"/>
</dbReference>
<dbReference type="CDD" id="cd18800">
    <property type="entry name" value="SF2_C_EcoR124I-like"/>
    <property type="match status" value="1"/>
</dbReference>
<dbReference type="Pfam" id="PF18766">
    <property type="entry name" value="SWI2_SNF2"/>
    <property type="match status" value="1"/>
</dbReference>
<comment type="caution">
    <text evidence="14">The sequence shown here is derived from an EMBL/GenBank/DDBJ whole genome shotgun (WGS) entry which is preliminary data.</text>
</comment>
<protein>
    <recommendedName>
        <fullName evidence="12">Type I restriction enzyme endonuclease subunit</fullName>
        <shortName evidence="12">R protein</shortName>
        <ecNumber evidence="12">3.1.21.3</ecNumber>
    </recommendedName>
    <alternativeName>
        <fullName evidence="12">Type-1 restriction enzyme R protein</fullName>
    </alternativeName>
</protein>
<evidence type="ECO:0000313" key="15">
    <source>
        <dbReference type="Proteomes" id="UP000440713"/>
    </source>
</evidence>
<keyword evidence="6 12" id="KW-0547">Nucleotide-binding</keyword>
<dbReference type="InterPro" id="IPR040980">
    <property type="entry name" value="SWI2_SNF2"/>
</dbReference>
<evidence type="ECO:0000256" key="11">
    <source>
        <dbReference type="ARBA" id="ARBA00023125"/>
    </source>
</evidence>
<dbReference type="InterPro" id="IPR004473">
    <property type="entry name" value="Restrct_endonuc_typeI_HsdR"/>
</dbReference>
<dbReference type="SUPFAM" id="SSF116734">
    <property type="entry name" value="DNA methylase specificity domain"/>
    <property type="match status" value="2"/>
</dbReference>
<dbReference type="NCBIfam" id="TIGR00348">
    <property type="entry name" value="hsdR"/>
    <property type="match status" value="1"/>
</dbReference>
<keyword evidence="8" id="KW-0255">Endonuclease</keyword>
<evidence type="ECO:0000313" key="14">
    <source>
        <dbReference type="EMBL" id="MST61604.1"/>
    </source>
</evidence>
<evidence type="ECO:0000259" key="13">
    <source>
        <dbReference type="PROSITE" id="PS51192"/>
    </source>
</evidence>
<sequence>MFDCTIPNNTLSRSELNYDSGSVRNIHYGDILIKYGSIADVQKDEIPFATGKSSDDFKGALLQDGDIIIADTAEDETTGKACEIGNSQGLDVVSGLHTMVCRPRNKMALGYLGYYLNSDAYHHQLLPLMQGIKVLSLSRTNVQKTMVCYPKSKAEQQLIADCFRNLDNLITLHQCKYHYLKRIKQCFFSLLNKTDWEQRKVREVTDRYDNLRIPVATNLRIAGSTPYYGANGIQDYVDGYTHEGEFILVAEDGANDLKNYPVKCVKGRIWVNNHAHVLQGKDEIADNKFLAFAISQADIESLLVGGSRAKLNAETLMEIDLFLPEKQEQVSIGNYFATLDHLITLHQQKLKLLKQMKKAMVNSFFVEKNTKKRRKENPNMTFKYESDFEDALIKVLTNKGWEEEVIKHPTEKDLLENWAKILFDNNRGIDRLNNYPLTEGEMDQIIEQINSLRTPIKLNNFINGKTVSIKRDNPNDVEHFGKEISLKIYDRREIAAGQSRYQIVQQPKFSRKSKILNDRRGDLMLLINGMPVIHIELKRSGVPVSQAYNQIEKYSKEGIFTGLFSLVQVFVAMTPTETRYFANPGVDGRFNQDYYFQWADFNNEPLNYWKDIASSLLSIPMAHQLIGFYTVADESDGVLKVMRSYQYFAANAISDIVARTKWDEKNQRGGYIWHTTGSGKTMTSFKSAQLIADSRDADKVVFLMDRIELGTQSLGEYRGFAGESKGISNELSSVKATENTYTLISKLKSDSHLDTLIVTSIQKMSRIKDEEGGLNSYDIEKINSKRIVFIVDEAHRSTFGDMLLTIKNTFPNALFFGFTGTPIQEENQKKLNTTTTVFGNELHRYSIADGIRDKNVLGFDSYKISTFKDIDVRKVIALEKAKSKTIEEVLKDPKKTEAYYHYMDSSKVKMAGYIGNDGKYVKGIEDYIPNSQYQTEEHQNMVVEDIADRWIDLSHGSKFHAIFATSSIPEAIEYYRLLKKKMPSLKTTCLFDPNIDNCGNFRFKEDGLVEIIDDYNKRYDQDFSIGTHAGFKKDIALRLAHKEYYKTIDRNPERQIDLLIVVDQMLTGFDSKWVNTLYMDKTMEYENIIQAFSRTNRLFGHDKLFGTIRYYRRPHTMERNINNAVSLYSGNKPIGLFVDKLYQNLMKMNEKFRDIKYLFKNANIENFSKLPEDKTVIAKFVSLFRELNMYLDAAKIQGFKWNKLLYNLFTDEGEAIEIEVEFDERTYLTLVQRYKEIPEEDDSPVGPVGITYVLDGYITEIDTGIIDAEYMNSRFEKYKKALYGDEISESLKEKYLEELHKSFATLNQEEQKYANIFIHDLQRGSIFVDEGITLREYITEYQFKAKNDQIHRFADLIGLNEEKLRAMMDLKLTEANINEFGRLDELKSTIDKSKAKAYFERKEGVKLNPPKVNIRIDKIVREFVLKGGFEID</sequence>
<dbReference type="Gene3D" id="3.90.220.20">
    <property type="entry name" value="DNA methylase specificity domains"/>
    <property type="match status" value="2"/>
</dbReference>
<dbReference type="GO" id="GO:0005524">
    <property type="term" value="F:ATP binding"/>
    <property type="evidence" value="ECO:0007669"/>
    <property type="project" value="UniProtKB-KW"/>
</dbReference>
<evidence type="ECO:0000256" key="2">
    <source>
        <dbReference type="ARBA" id="ARBA00008598"/>
    </source>
</evidence>
<comment type="subunit">
    <text evidence="4 12">The type I restriction/modification system is composed of three polypeptides R, M and S.</text>
</comment>
<evidence type="ECO:0000256" key="1">
    <source>
        <dbReference type="ARBA" id="ARBA00000851"/>
    </source>
</evidence>
<dbReference type="InterPro" id="IPR014001">
    <property type="entry name" value="Helicase_ATP-bd"/>
</dbReference>
<dbReference type="InterPro" id="IPR051268">
    <property type="entry name" value="Type-I_R_enzyme_R_subunit"/>
</dbReference>
<evidence type="ECO:0000256" key="12">
    <source>
        <dbReference type="RuleBase" id="RU364115"/>
    </source>
</evidence>
<comment type="similarity">
    <text evidence="3">Belongs to the type-I restriction system S methylase family.</text>
</comment>
<keyword evidence="7 12" id="KW-0680">Restriction system</keyword>